<sequence length="377" mass="40806">MASDVPALLAVELLFRPKAKVTDLAHVLQSVSLFLDAAVELPLHKACALGSLQLLDRIWAASKVFSKHNTKKNKIVDGSWTLRKLIKTDKVLLSISVQSVPGGGGQEQKPGDGQVALCKISRLPGQEPSEFKQKMLHGKLLRGIASTGAHQPNLRYDMNKVLDHAVKRGDIALAEWLLSHGRLDVLKWLDTEGQVQGHAGLVLVAAEKGYLGIIRWLLDHDAQSSNQHRLTDLGGEAGLAIHTAVVNGHLEVAKYLRARAQIPVNALQRITESLERVDRIRSLTRQLGGLVSVSSVSANTLVKAGKNGHLATVQWLFVEYYGDRKIKTCGGGNHSNEHSTTESTAMVAAASQGHLKVLVLLQTLEVATGIDMGSMYA</sequence>
<gene>
    <name evidence="1" type="ORF">PHYPSEUDO_010442</name>
</gene>
<dbReference type="SMART" id="SM00248">
    <property type="entry name" value="ANK"/>
    <property type="match status" value="4"/>
</dbReference>
<name>A0A8T1VDM1_9STRA</name>
<evidence type="ECO:0000313" key="1">
    <source>
        <dbReference type="EMBL" id="KAG7378178.1"/>
    </source>
</evidence>
<dbReference type="InterPro" id="IPR002110">
    <property type="entry name" value="Ankyrin_rpt"/>
</dbReference>
<reference evidence="1" key="1">
    <citation type="submission" date="2021-02" db="EMBL/GenBank/DDBJ databases">
        <authorList>
            <person name="Palmer J.M."/>
        </authorList>
    </citation>
    <scope>NUCLEOTIDE SEQUENCE</scope>
    <source>
        <strain evidence="1">SCRP734</strain>
    </source>
</reference>
<dbReference type="OrthoDB" id="543798at2759"/>
<dbReference type="AlphaFoldDB" id="A0A8T1VDM1"/>
<comment type="caution">
    <text evidence="1">The sequence shown here is derived from an EMBL/GenBank/DDBJ whole genome shotgun (WGS) entry which is preliminary data.</text>
</comment>
<dbReference type="Pfam" id="PF12796">
    <property type="entry name" value="Ank_2"/>
    <property type="match status" value="1"/>
</dbReference>
<evidence type="ECO:0000313" key="2">
    <source>
        <dbReference type="Proteomes" id="UP000694044"/>
    </source>
</evidence>
<dbReference type="InterPro" id="IPR052050">
    <property type="entry name" value="SecEffector_AnkRepeat"/>
</dbReference>
<dbReference type="Proteomes" id="UP000694044">
    <property type="component" value="Unassembled WGS sequence"/>
</dbReference>
<dbReference type="PANTHER" id="PTHR46586:SF3">
    <property type="entry name" value="ANKYRIN REPEAT-CONTAINING PROTEIN"/>
    <property type="match status" value="1"/>
</dbReference>
<proteinExistence type="predicted"/>
<accession>A0A8T1VDM1</accession>
<keyword evidence="2" id="KW-1185">Reference proteome</keyword>
<protein>
    <recommendedName>
        <fullName evidence="3">Ankyrin repeat protein</fullName>
    </recommendedName>
</protein>
<evidence type="ECO:0008006" key="3">
    <source>
        <dbReference type="Google" id="ProtNLM"/>
    </source>
</evidence>
<dbReference type="PANTHER" id="PTHR46586">
    <property type="entry name" value="ANKYRIN REPEAT-CONTAINING PROTEIN"/>
    <property type="match status" value="1"/>
</dbReference>
<dbReference type="EMBL" id="JAGDFM010000446">
    <property type="protein sequence ID" value="KAG7378178.1"/>
    <property type="molecule type" value="Genomic_DNA"/>
</dbReference>
<organism evidence="1 2">
    <name type="scientific">Phytophthora pseudosyringae</name>
    <dbReference type="NCBI Taxonomy" id="221518"/>
    <lineage>
        <taxon>Eukaryota</taxon>
        <taxon>Sar</taxon>
        <taxon>Stramenopiles</taxon>
        <taxon>Oomycota</taxon>
        <taxon>Peronosporomycetes</taxon>
        <taxon>Peronosporales</taxon>
        <taxon>Peronosporaceae</taxon>
        <taxon>Phytophthora</taxon>
    </lineage>
</organism>